<dbReference type="AlphaFoldDB" id="K0RXR0"/>
<evidence type="ECO:0000313" key="4">
    <source>
        <dbReference type="Proteomes" id="UP000266841"/>
    </source>
</evidence>
<feature type="domain" description="DUF6820" evidence="2">
    <location>
        <begin position="70"/>
        <end position="113"/>
    </location>
</feature>
<feature type="region of interest" description="Disordered" evidence="1">
    <location>
        <begin position="1"/>
        <end position="40"/>
    </location>
</feature>
<reference evidence="3 4" key="1">
    <citation type="journal article" date="2012" name="Genome Biol.">
        <title>Genome and low-iron response of an oceanic diatom adapted to chronic iron limitation.</title>
        <authorList>
            <person name="Lommer M."/>
            <person name="Specht M."/>
            <person name="Roy A.S."/>
            <person name="Kraemer L."/>
            <person name="Andreson R."/>
            <person name="Gutowska M.A."/>
            <person name="Wolf J."/>
            <person name="Bergner S.V."/>
            <person name="Schilhabel M.B."/>
            <person name="Klostermeier U.C."/>
            <person name="Beiko R.G."/>
            <person name="Rosenstiel P."/>
            <person name="Hippler M."/>
            <person name="Laroche J."/>
        </authorList>
    </citation>
    <scope>NUCLEOTIDE SEQUENCE [LARGE SCALE GENOMIC DNA]</scope>
    <source>
        <strain evidence="3 4">CCMP1005</strain>
    </source>
</reference>
<dbReference type="EMBL" id="AGNL01024827">
    <property type="protein sequence ID" value="EJK58588.1"/>
    <property type="molecule type" value="Genomic_DNA"/>
</dbReference>
<evidence type="ECO:0000259" key="2">
    <source>
        <dbReference type="Pfam" id="PF20699"/>
    </source>
</evidence>
<organism evidence="3 4">
    <name type="scientific">Thalassiosira oceanica</name>
    <name type="common">Marine diatom</name>
    <dbReference type="NCBI Taxonomy" id="159749"/>
    <lineage>
        <taxon>Eukaryota</taxon>
        <taxon>Sar</taxon>
        <taxon>Stramenopiles</taxon>
        <taxon>Ochrophyta</taxon>
        <taxon>Bacillariophyta</taxon>
        <taxon>Coscinodiscophyceae</taxon>
        <taxon>Thalassiosirophycidae</taxon>
        <taxon>Thalassiosirales</taxon>
        <taxon>Thalassiosiraceae</taxon>
        <taxon>Thalassiosira</taxon>
    </lineage>
</organism>
<evidence type="ECO:0000256" key="1">
    <source>
        <dbReference type="SAM" id="MobiDB-lite"/>
    </source>
</evidence>
<dbReference type="Pfam" id="PF20699">
    <property type="entry name" value="DUF6820"/>
    <property type="match status" value="1"/>
</dbReference>
<name>K0RXR0_THAOC</name>
<protein>
    <recommendedName>
        <fullName evidence="2">DUF6820 domain-containing protein</fullName>
    </recommendedName>
</protein>
<accession>K0RXR0</accession>
<dbReference type="Proteomes" id="UP000266841">
    <property type="component" value="Unassembled WGS sequence"/>
</dbReference>
<gene>
    <name evidence="3" type="ORF">THAOC_21276</name>
</gene>
<keyword evidence="4" id="KW-1185">Reference proteome</keyword>
<proteinExistence type="predicted"/>
<dbReference type="InterPro" id="IPR049223">
    <property type="entry name" value="DUF6820"/>
</dbReference>
<evidence type="ECO:0000313" key="3">
    <source>
        <dbReference type="EMBL" id="EJK58588.1"/>
    </source>
</evidence>
<sequence length="116" mass="12643">MSFESELEQEANRQRCRQGATEEPDTDIGQEGGVDGPRGHAALQRLSSIPHLTSVAAGFYRSDVLNGPKTSADRARATMHKFAVTPASLIVIDNIGRRAIGIALWPQHLIGDMYWG</sequence>
<comment type="caution">
    <text evidence="3">The sequence shown here is derived from an EMBL/GenBank/DDBJ whole genome shotgun (WGS) entry which is preliminary data.</text>
</comment>